<dbReference type="InterPro" id="IPR051834">
    <property type="entry name" value="RING_finger_E3_ligase"/>
</dbReference>
<feature type="compositionally biased region" description="Polar residues" evidence="5">
    <location>
        <begin position="422"/>
        <end position="442"/>
    </location>
</feature>
<keyword evidence="6" id="KW-0812">Transmembrane</keyword>
<dbReference type="Pfam" id="PF13639">
    <property type="entry name" value="zf-RING_2"/>
    <property type="match status" value="1"/>
</dbReference>
<keyword evidence="9" id="KW-1185">Reference proteome</keyword>
<feature type="region of interest" description="Disordered" evidence="5">
    <location>
        <begin position="420"/>
        <end position="446"/>
    </location>
</feature>
<evidence type="ECO:0000256" key="6">
    <source>
        <dbReference type="SAM" id="Phobius"/>
    </source>
</evidence>
<evidence type="ECO:0000256" key="3">
    <source>
        <dbReference type="ARBA" id="ARBA00022833"/>
    </source>
</evidence>
<gene>
    <name evidence="8" type="ORF">PPENT_87.1.T0830177</name>
</gene>
<evidence type="ECO:0000313" key="8">
    <source>
        <dbReference type="EMBL" id="CAD8184666.1"/>
    </source>
</evidence>
<keyword evidence="1" id="KW-0479">Metal-binding</keyword>
<dbReference type="SMART" id="SM00184">
    <property type="entry name" value="RING"/>
    <property type="match status" value="1"/>
</dbReference>
<evidence type="ECO:0000256" key="2">
    <source>
        <dbReference type="ARBA" id="ARBA00022771"/>
    </source>
</evidence>
<protein>
    <recommendedName>
        <fullName evidence="7">RING-type domain-containing protein</fullName>
    </recommendedName>
</protein>
<keyword evidence="2 4" id="KW-0863">Zinc-finger</keyword>
<dbReference type="GO" id="GO:0008270">
    <property type="term" value="F:zinc ion binding"/>
    <property type="evidence" value="ECO:0007669"/>
    <property type="project" value="UniProtKB-KW"/>
</dbReference>
<keyword evidence="6" id="KW-1133">Transmembrane helix</keyword>
<evidence type="ECO:0000256" key="4">
    <source>
        <dbReference type="PROSITE-ProRule" id="PRU00175"/>
    </source>
</evidence>
<dbReference type="PROSITE" id="PS50089">
    <property type="entry name" value="ZF_RING_2"/>
    <property type="match status" value="1"/>
</dbReference>
<proteinExistence type="predicted"/>
<dbReference type="PANTHER" id="PTHR45931">
    <property type="entry name" value="SI:CH211-59O9.10"/>
    <property type="match status" value="1"/>
</dbReference>
<organism evidence="8 9">
    <name type="scientific">Paramecium pentaurelia</name>
    <dbReference type="NCBI Taxonomy" id="43138"/>
    <lineage>
        <taxon>Eukaryota</taxon>
        <taxon>Sar</taxon>
        <taxon>Alveolata</taxon>
        <taxon>Ciliophora</taxon>
        <taxon>Intramacronucleata</taxon>
        <taxon>Oligohymenophorea</taxon>
        <taxon>Peniculida</taxon>
        <taxon>Parameciidae</taxon>
        <taxon>Paramecium</taxon>
    </lineage>
</organism>
<dbReference type="AlphaFoldDB" id="A0A8S1WFD6"/>
<evidence type="ECO:0000259" key="7">
    <source>
        <dbReference type="PROSITE" id="PS50089"/>
    </source>
</evidence>
<sequence length="459" mass="53833">MYFLICITTVLANYNTQYVTDQLKIEHNNLDAQKTYLIQMIITQFPVDTYCLPLMKVQIASQNYFDSQSYSIRSNVQSIFIQQTQNIVIEISCHVLDHFTNIKDFNKTMHFNLTINEAVIKQQKSCHFPYYGQDCSLQMQKIQTDYSITINVLNNSWFYAYVILDNKDYDILIQNQQTLFGISSIPADKLNITILPTFFTNFEILEQSQKEKSISLTRETDISDYIFIFGLFNFNSKQIQEITISFISLEDIHEFPYWATILLSSIFLFGILVALLIYISYKRQYRKLTQIKPALDRKTLKKYMATQKIDSKMIHETCAVCLIQFEIQEKYRQTPCKHNFHDQCLSDWTIKQANCPVCRQSLQEQDIQKLLECKTQLPKLNLEINEKVELKEGEQQQSDRGALYIHFVPTPYRTTCRLDLDNSPQGEHSPQTVQFDGTPNHQSQRDLCKNQDRIVESQL</sequence>
<dbReference type="EMBL" id="CAJJDO010000083">
    <property type="protein sequence ID" value="CAD8184666.1"/>
    <property type="molecule type" value="Genomic_DNA"/>
</dbReference>
<feature type="transmembrane region" description="Helical" evidence="6">
    <location>
        <begin position="255"/>
        <end position="279"/>
    </location>
</feature>
<reference evidence="8" key="1">
    <citation type="submission" date="2021-01" db="EMBL/GenBank/DDBJ databases">
        <authorList>
            <consortium name="Genoscope - CEA"/>
            <person name="William W."/>
        </authorList>
    </citation>
    <scope>NUCLEOTIDE SEQUENCE</scope>
</reference>
<dbReference type="GO" id="GO:0005634">
    <property type="term" value="C:nucleus"/>
    <property type="evidence" value="ECO:0007669"/>
    <property type="project" value="TreeGrafter"/>
</dbReference>
<dbReference type="FunFam" id="3.30.40.10:FF:001283">
    <property type="entry name" value="Uncharacterized protein"/>
    <property type="match status" value="1"/>
</dbReference>
<name>A0A8S1WFD6_9CILI</name>
<dbReference type="Proteomes" id="UP000689195">
    <property type="component" value="Unassembled WGS sequence"/>
</dbReference>
<evidence type="ECO:0000256" key="5">
    <source>
        <dbReference type="SAM" id="MobiDB-lite"/>
    </source>
</evidence>
<comment type="caution">
    <text evidence="8">The sequence shown here is derived from an EMBL/GenBank/DDBJ whole genome shotgun (WGS) entry which is preliminary data.</text>
</comment>
<keyword evidence="6" id="KW-0472">Membrane</keyword>
<dbReference type="GO" id="GO:0006511">
    <property type="term" value="P:ubiquitin-dependent protein catabolic process"/>
    <property type="evidence" value="ECO:0007669"/>
    <property type="project" value="TreeGrafter"/>
</dbReference>
<evidence type="ECO:0000256" key="1">
    <source>
        <dbReference type="ARBA" id="ARBA00022723"/>
    </source>
</evidence>
<evidence type="ECO:0000313" key="9">
    <source>
        <dbReference type="Proteomes" id="UP000689195"/>
    </source>
</evidence>
<dbReference type="OrthoDB" id="298050at2759"/>
<dbReference type="PANTHER" id="PTHR45931:SF3">
    <property type="entry name" value="RING ZINC FINGER-CONTAINING PROTEIN"/>
    <property type="match status" value="1"/>
</dbReference>
<dbReference type="InterPro" id="IPR001841">
    <property type="entry name" value="Znf_RING"/>
</dbReference>
<dbReference type="GO" id="GO:0061630">
    <property type="term" value="F:ubiquitin protein ligase activity"/>
    <property type="evidence" value="ECO:0007669"/>
    <property type="project" value="TreeGrafter"/>
</dbReference>
<feature type="domain" description="RING-type" evidence="7">
    <location>
        <begin position="318"/>
        <end position="359"/>
    </location>
</feature>
<accession>A0A8S1WFD6</accession>
<keyword evidence="3" id="KW-0862">Zinc</keyword>